<feature type="chain" id="PRO_5001924218" description="Putative auto-transporter adhesin head GIN domain-containing protein" evidence="1">
    <location>
        <begin position="19"/>
        <end position="234"/>
    </location>
</feature>
<proteinExistence type="predicted"/>
<dbReference type="Proteomes" id="UP000029556">
    <property type="component" value="Unassembled WGS sequence"/>
</dbReference>
<evidence type="ECO:0000313" key="3">
    <source>
        <dbReference type="EMBL" id="KGF34837.1"/>
    </source>
</evidence>
<gene>
    <name evidence="3" type="ORF">HMPREF2137_06655</name>
</gene>
<evidence type="ECO:0000313" key="4">
    <source>
        <dbReference type="Proteomes" id="UP000029556"/>
    </source>
</evidence>
<evidence type="ECO:0000256" key="1">
    <source>
        <dbReference type="SAM" id="SignalP"/>
    </source>
</evidence>
<comment type="caution">
    <text evidence="3">The sequence shown here is derived from an EMBL/GenBank/DDBJ whole genome shotgun (WGS) entry which is preliminary data.</text>
</comment>
<dbReference type="OrthoDB" id="1064915at2"/>
<reference evidence="3 4" key="1">
    <citation type="submission" date="2014-07" db="EMBL/GenBank/DDBJ databases">
        <authorList>
            <person name="McCorrison J."/>
            <person name="Sanka R."/>
            <person name="Torralba M."/>
            <person name="Gillis M."/>
            <person name="Haft D.H."/>
            <person name="Methe B."/>
            <person name="Sutton G."/>
            <person name="Nelson K.E."/>
        </authorList>
    </citation>
    <scope>NUCLEOTIDE SEQUENCE [LARGE SCALE GENOMIC DNA]</scope>
    <source>
        <strain evidence="3 4">DNF00853</strain>
    </source>
</reference>
<accession>A0A096AW68</accession>
<dbReference type="Gene3D" id="2.160.20.120">
    <property type="match status" value="1"/>
</dbReference>
<dbReference type="PROSITE" id="PS51257">
    <property type="entry name" value="PROKAR_LIPOPROTEIN"/>
    <property type="match status" value="1"/>
</dbReference>
<protein>
    <recommendedName>
        <fullName evidence="2">Putative auto-transporter adhesin head GIN domain-containing protein</fullName>
    </recommendedName>
</protein>
<evidence type="ECO:0000259" key="2">
    <source>
        <dbReference type="Pfam" id="PF10988"/>
    </source>
</evidence>
<dbReference type="AlphaFoldDB" id="A0A096AW68"/>
<name>A0A096AW68_9BACT</name>
<dbReference type="InterPro" id="IPR021255">
    <property type="entry name" value="DUF2807"/>
</dbReference>
<sequence length="234" mass="25749">MKKILWLACAVVCVVTLASCVNFVKKKDGGKKITKNVKVQPFKRIKLETACEVHFVQADSVSVKIVGPENVIKHIKTNSDGTELTIQHTRNNGWKNLRSCDDVDIYLTSPDLISVLMRGAGDFNIDQHLDTDTLTIRLEGAGDVEIKDLICDEVNVEMKGAGDIELKQVIASKASFKLKGVGDVKAHLAKCDWAQCELEGVGDIELSGTVRHFRHKVRGTGSINTDDLQILSNH</sequence>
<dbReference type="RefSeq" id="WP_036872807.1">
    <property type="nucleotide sequence ID" value="NZ_JRNN01000064.1"/>
</dbReference>
<dbReference type="Pfam" id="PF10988">
    <property type="entry name" value="DUF2807"/>
    <property type="match status" value="1"/>
</dbReference>
<feature type="signal peptide" evidence="1">
    <location>
        <begin position="1"/>
        <end position="18"/>
    </location>
</feature>
<organism evidence="3 4">
    <name type="scientific">Hoylesella buccalis DNF00853</name>
    <dbReference type="NCBI Taxonomy" id="1401074"/>
    <lineage>
        <taxon>Bacteria</taxon>
        <taxon>Pseudomonadati</taxon>
        <taxon>Bacteroidota</taxon>
        <taxon>Bacteroidia</taxon>
        <taxon>Bacteroidales</taxon>
        <taxon>Prevotellaceae</taxon>
        <taxon>Hoylesella</taxon>
    </lineage>
</organism>
<feature type="domain" description="Putative auto-transporter adhesin head GIN" evidence="2">
    <location>
        <begin position="41"/>
        <end position="186"/>
    </location>
</feature>
<dbReference type="EMBL" id="JRNN01000064">
    <property type="protein sequence ID" value="KGF34837.1"/>
    <property type="molecule type" value="Genomic_DNA"/>
</dbReference>
<keyword evidence="1" id="KW-0732">Signal</keyword>